<gene>
    <name evidence="1" type="ORF">EVAR_37773_1</name>
</gene>
<sequence>MVKKSIYDVVGSIQNHLVAHEIAIFWLFSYPEKYTKRIKSRTRARRVPAAVRVAMRRTHTLRANKHLDFGTRNIVRKLGDSSFENCHSSDTRLIRNVLSRATKRIASNLQLYRCVSSNSTLFLVTIVKRFRAEGARGGGARAAVP</sequence>
<dbReference type="EMBL" id="BGZK01000601">
    <property type="protein sequence ID" value="GBP52385.1"/>
    <property type="molecule type" value="Genomic_DNA"/>
</dbReference>
<comment type="caution">
    <text evidence="1">The sequence shown here is derived from an EMBL/GenBank/DDBJ whole genome shotgun (WGS) entry which is preliminary data.</text>
</comment>
<dbReference type="AlphaFoldDB" id="A0A4C1WQJ7"/>
<organism evidence="1 2">
    <name type="scientific">Eumeta variegata</name>
    <name type="common">Bagworm moth</name>
    <name type="synonym">Eumeta japonica</name>
    <dbReference type="NCBI Taxonomy" id="151549"/>
    <lineage>
        <taxon>Eukaryota</taxon>
        <taxon>Metazoa</taxon>
        <taxon>Ecdysozoa</taxon>
        <taxon>Arthropoda</taxon>
        <taxon>Hexapoda</taxon>
        <taxon>Insecta</taxon>
        <taxon>Pterygota</taxon>
        <taxon>Neoptera</taxon>
        <taxon>Endopterygota</taxon>
        <taxon>Lepidoptera</taxon>
        <taxon>Glossata</taxon>
        <taxon>Ditrysia</taxon>
        <taxon>Tineoidea</taxon>
        <taxon>Psychidae</taxon>
        <taxon>Oiketicinae</taxon>
        <taxon>Eumeta</taxon>
    </lineage>
</organism>
<evidence type="ECO:0000313" key="2">
    <source>
        <dbReference type="Proteomes" id="UP000299102"/>
    </source>
</evidence>
<keyword evidence="2" id="KW-1185">Reference proteome</keyword>
<accession>A0A4C1WQJ7</accession>
<reference evidence="1 2" key="1">
    <citation type="journal article" date="2019" name="Commun. Biol.">
        <title>The bagworm genome reveals a unique fibroin gene that provides high tensile strength.</title>
        <authorList>
            <person name="Kono N."/>
            <person name="Nakamura H."/>
            <person name="Ohtoshi R."/>
            <person name="Tomita M."/>
            <person name="Numata K."/>
            <person name="Arakawa K."/>
        </authorList>
    </citation>
    <scope>NUCLEOTIDE SEQUENCE [LARGE SCALE GENOMIC DNA]</scope>
</reference>
<protein>
    <submittedName>
        <fullName evidence="1">Uncharacterized protein</fullName>
    </submittedName>
</protein>
<dbReference type="Proteomes" id="UP000299102">
    <property type="component" value="Unassembled WGS sequence"/>
</dbReference>
<evidence type="ECO:0000313" key="1">
    <source>
        <dbReference type="EMBL" id="GBP52385.1"/>
    </source>
</evidence>
<name>A0A4C1WQJ7_EUMVA</name>
<proteinExistence type="predicted"/>